<protein>
    <submittedName>
        <fullName evidence="5">Uncharacterized protein LOC106527668 isoform X1</fullName>
    </submittedName>
</protein>
<dbReference type="KEGG" id="alim:106527668"/>
<dbReference type="AlphaFoldDB" id="A0A2I4CDM1"/>
<dbReference type="InParanoid" id="A0A2I4CDM1"/>
<dbReference type="Pfam" id="PF23344">
    <property type="entry name" value="ZP-N"/>
    <property type="match status" value="1"/>
</dbReference>
<organism evidence="4 5">
    <name type="scientific">Austrofundulus limnaeus</name>
    <name type="common">Annual killifish</name>
    <dbReference type="NCBI Taxonomy" id="52670"/>
    <lineage>
        <taxon>Eukaryota</taxon>
        <taxon>Metazoa</taxon>
        <taxon>Chordata</taxon>
        <taxon>Craniata</taxon>
        <taxon>Vertebrata</taxon>
        <taxon>Euteleostomi</taxon>
        <taxon>Actinopterygii</taxon>
        <taxon>Neopterygii</taxon>
        <taxon>Teleostei</taxon>
        <taxon>Neoteleostei</taxon>
        <taxon>Acanthomorphata</taxon>
        <taxon>Ovalentaria</taxon>
        <taxon>Atherinomorphae</taxon>
        <taxon>Cyprinodontiformes</taxon>
        <taxon>Rivulidae</taxon>
        <taxon>Austrofundulus</taxon>
    </lineage>
</organism>
<dbReference type="OrthoDB" id="8945590at2759"/>
<evidence type="ECO:0000313" key="5">
    <source>
        <dbReference type="RefSeq" id="XP_013878074.1"/>
    </source>
</evidence>
<evidence type="ECO:0000259" key="3">
    <source>
        <dbReference type="Pfam" id="PF26562"/>
    </source>
</evidence>
<evidence type="ECO:0000259" key="2">
    <source>
        <dbReference type="Pfam" id="PF23344"/>
    </source>
</evidence>
<evidence type="ECO:0000256" key="1">
    <source>
        <dbReference type="SAM" id="MobiDB-lite"/>
    </source>
</evidence>
<dbReference type="Proteomes" id="UP000192220">
    <property type="component" value="Unplaced"/>
</dbReference>
<feature type="region of interest" description="Disordered" evidence="1">
    <location>
        <begin position="1227"/>
        <end position="1249"/>
    </location>
</feature>
<gene>
    <name evidence="5" type="primary">LOC106527668</name>
</gene>
<keyword evidence="4" id="KW-1185">Reference proteome</keyword>
<feature type="compositionally biased region" description="Polar residues" evidence="1">
    <location>
        <begin position="1161"/>
        <end position="1175"/>
    </location>
</feature>
<feature type="compositionally biased region" description="Basic and acidic residues" evidence="1">
    <location>
        <begin position="1176"/>
        <end position="1192"/>
    </location>
</feature>
<sequence length="1249" mass="140344">MSAVAQFFSAETQSCRLLVSLSFNMRTTTFVPRLLLIYCCFLKAFKAGVPLDAGLVRSECRDRYLWIQVASAEEPSFEAVDEDGVHSISEELASRCGYTISTFKMDGFTTFRASFYSCFTHNQNDELFTFRFNVIVSEGARWSSQPISTVCSGLSWTHREITCEEDYMEIIVNRESSCGGERAEGKQAWQEALFQAQRMASLTWQLMFLQNDGQISFMSVPDAQKRGYSLTATAHRVVFRSPYKQPHAEVMMVDGVAVKVLQVSLFFKQKLVVVMIDMSMVCTVHSELFDDTQLLWNVPQVLPVLVGKGARFESQSFRLGLGDALLDKVAASPKGLEVVQQGGMVEIIVPVGTEGGYRKSLVEDNVYKEFYTALLMGEHVFSLIYEDDNSIDTKHRILKVLETPLISHPPFSLNQTTSDNQEFSVYLGNIPADVILENIWINGKQMLGKSEQNLSISPIVHLNGSQAFKLRLPFDNAAVHWMNLGGGVVQYSIDVNFTLTIMPQKESYFHQAFITTHVFNAFPPQITAQCLDEGISFTIASQSQSLWEVGIDNEPLTAELVAQRGYHLHNDSHKTTLEVPVFSVGYTYEDINLSNFYATFKINIRNSKTLEVQASASKRCLFRTGDMIVCSADGTMTVVATPASTWPSVQPERTSLLDRTCKPKQTNGARVLFEFKLNSCGTKTIVGDWYVVYENEILHDRLLIADGPNFISRDPQFKVTVRCFYPLSAVNRVSMDRAFSSATPGFGSVRVFESHRDSVNKHQHYPKLHPNPAAEEILPHLDIRPRSKPGPSPVITVPGGQEQLQFPTNQDWSLQYQISQDPQSYWLPSGGPQWVQLKAPNQNFEGEEWATSGPALKSFKRFPGDHLESQKLQSLASFTEDARNSDLPWGQSSFGQSNFNQQNPSLQRPLTDLSFGMTELSQPFLSFHGPSNGELELVHMERPVYQHQPQTHEVHPFQQPQDHISTELLQPDERTTLAPVGFKTNIPNWSKVLQESFHSEQGTGIRDVQNLGSPEPFERTESRVQNIRVKPPSTFISLVPHLNQKPVVHQTHSQNSNPSLYPTDLTADGNQRTPQQTELRGPTMGELYVMRPDVLTLAPKQVQENVQVEQVQKYVNLVEPRSRLVQSLAEKENSEQPASGVSQTSEISHIRIRPVGLQSTVQTPNQFPHSQNQQHLTKEGSTRTFHQTKDNIDDQNPITGEAKFTRLQPYPEGLEDSELLTQSRLSCGDEQGPDGASVYEGIFRGKQTI</sequence>
<accession>A0A2I4CDM1</accession>
<dbReference type="InterPro" id="IPR055356">
    <property type="entry name" value="ZP-N"/>
</dbReference>
<evidence type="ECO:0000313" key="4">
    <source>
        <dbReference type="Proteomes" id="UP000192220"/>
    </source>
</evidence>
<proteinExistence type="predicted"/>
<reference evidence="5" key="1">
    <citation type="submission" date="2025-08" db="UniProtKB">
        <authorList>
            <consortium name="RefSeq"/>
        </authorList>
    </citation>
    <scope>IDENTIFICATION</scope>
    <source>
        <strain evidence="5">Quisiro</strain>
        <tissue evidence="5">Liver</tissue>
    </source>
</reference>
<dbReference type="Pfam" id="PF26562">
    <property type="entry name" value="Ig-like"/>
    <property type="match status" value="1"/>
</dbReference>
<dbReference type="STRING" id="52670.A0A2I4CDM1"/>
<dbReference type="Gene3D" id="2.60.40.3210">
    <property type="entry name" value="Zona pellucida, ZP-N domain"/>
    <property type="match status" value="1"/>
</dbReference>
<dbReference type="PANTHER" id="PTHR47130">
    <property type="entry name" value="SI:DKEY-19B23.11-RELATED"/>
    <property type="match status" value="1"/>
</dbReference>
<feature type="domain" description="ZP-N" evidence="2">
    <location>
        <begin position="630"/>
        <end position="726"/>
    </location>
</feature>
<dbReference type="InterPro" id="IPR058876">
    <property type="entry name" value="Ig-like_ZP"/>
</dbReference>
<dbReference type="PANTHER" id="PTHR47130:SF6">
    <property type="entry name" value="EGG ENVELOPE GLYCOPROTEIN-LIKE PRECURSOR"/>
    <property type="match status" value="1"/>
</dbReference>
<dbReference type="GeneID" id="106527668"/>
<name>A0A2I4CDM1_AUSLI</name>
<dbReference type="RefSeq" id="XP_013878074.1">
    <property type="nucleotide sequence ID" value="XM_014022620.1"/>
</dbReference>
<feature type="domain" description="ZP-domain containing protein Ig-like" evidence="3">
    <location>
        <begin position="407"/>
        <end position="518"/>
    </location>
</feature>
<feature type="region of interest" description="Disordered" evidence="1">
    <location>
        <begin position="1161"/>
        <end position="1198"/>
    </location>
</feature>